<feature type="transmembrane region" description="Helical" evidence="2">
    <location>
        <begin position="186"/>
        <end position="204"/>
    </location>
</feature>
<feature type="transmembrane region" description="Helical" evidence="2">
    <location>
        <begin position="120"/>
        <end position="139"/>
    </location>
</feature>
<dbReference type="RefSeq" id="WP_214058104.1">
    <property type="nucleotide sequence ID" value="NZ_CP075371.1"/>
</dbReference>
<name>A0ABX8EF10_9ACTN</name>
<proteinExistence type="predicted"/>
<feature type="transmembrane region" description="Helical" evidence="2">
    <location>
        <begin position="242"/>
        <end position="265"/>
    </location>
</feature>
<feature type="compositionally biased region" description="Low complexity" evidence="1">
    <location>
        <begin position="10"/>
        <end position="24"/>
    </location>
</feature>
<feature type="region of interest" description="Disordered" evidence="1">
    <location>
        <begin position="1"/>
        <end position="76"/>
    </location>
</feature>
<organism evidence="3 4">
    <name type="scientific">Nocardioides aquaticus</name>
    <dbReference type="NCBI Taxonomy" id="160826"/>
    <lineage>
        <taxon>Bacteria</taxon>
        <taxon>Bacillati</taxon>
        <taxon>Actinomycetota</taxon>
        <taxon>Actinomycetes</taxon>
        <taxon>Propionibacteriales</taxon>
        <taxon>Nocardioidaceae</taxon>
        <taxon>Nocardioides</taxon>
    </lineage>
</organism>
<evidence type="ECO:0000313" key="4">
    <source>
        <dbReference type="Proteomes" id="UP000679307"/>
    </source>
</evidence>
<feature type="transmembrane region" description="Helical" evidence="2">
    <location>
        <begin position="159"/>
        <end position="180"/>
    </location>
</feature>
<keyword evidence="2" id="KW-1133">Transmembrane helix</keyword>
<feature type="compositionally biased region" description="Low complexity" evidence="1">
    <location>
        <begin position="55"/>
        <end position="76"/>
    </location>
</feature>
<protein>
    <recommendedName>
        <fullName evidence="5">Prenyltransferase</fullName>
    </recommendedName>
</protein>
<dbReference type="EMBL" id="CP075371">
    <property type="protein sequence ID" value="QVT78530.1"/>
    <property type="molecule type" value="Genomic_DNA"/>
</dbReference>
<accession>A0ABX8EF10</accession>
<evidence type="ECO:0000256" key="2">
    <source>
        <dbReference type="SAM" id="Phobius"/>
    </source>
</evidence>
<sequence length="313" mass="31867">MRRKQRREAAQATAQTTAPAAPVRPGGPPVRPTTETPGGPGGGGTALAERPAPAPADGTTDGTTGGTAAPTSDGGRLAGVRRWWPLLLLRAAHPRQALLTAAALGAGALLLGRATQEAAVVAATVLVGQVVAGWHHDLVDRDRDRRHHAGRKPLTVPDLDPGTVWFSIACGVLLVVPLAISTGVVAGLTYLAALLVTLLGNLVLRGGVLSWVPWAVSFGLYPAYLTYGGWGGDHLGSPPSVLVTVLAALLGVAVHLARSAPGLVVDHEEGWRTLPVRVALRIGASRVLLVGGLLALALAAALVVLGLGDGFTA</sequence>
<gene>
    <name evidence="3" type="ORF">ENKNEFLB_00907</name>
</gene>
<feature type="transmembrane region" description="Helical" evidence="2">
    <location>
        <begin position="286"/>
        <end position="307"/>
    </location>
</feature>
<evidence type="ECO:0008006" key="5">
    <source>
        <dbReference type="Google" id="ProtNLM"/>
    </source>
</evidence>
<reference evidence="3 4" key="1">
    <citation type="submission" date="2021-05" db="EMBL/GenBank/DDBJ databases">
        <title>Complete genome of Nocardioides aquaticus KCTC 9944T isolated from meromictic and hypersaline Ekho Lake, Antarctica.</title>
        <authorList>
            <person name="Hwang K."/>
            <person name="Kim K.M."/>
            <person name="Choe H."/>
        </authorList>
    </citation>
    <scope>NUCLEOTIDE SEQUENCE [LARGE SCALE GENOMIC DNA]</scope>
    <source>
        <strain evidence="3 4">KCTC 9944</strain>
    </source>
</reference>
<evidence type="ECO:0000256" key="1">
    <source>
        <dbReference type="SAM" id="MobiDB-lite"/>
    </source>
</evidence>
<keyword evidence="4" id="KW-1185">Reference proteome</keyword>
<keyword evidence="2" id="KW-0812">Transmembrane</keyword>
<evidence type="ECO:0000313" key="3">
    <source>
        <dbReference type="EMBL" id="QVT78530.1"/>
    </source>
</evidence>
<dbReference type="Proteomes" id="UP000679307">
    <property type="component" value="Chromosome"/>
</dbReference>
<keyword evidence="2" id="KW-0472">Membrane</keyword>